<protein>
    <recommendedName>
        <fullName evidence="1">Methyltransferase type 11 domain-containing protein</fullName>
    </recommendedName>
</protein>
<dbReference type="Gene3D" id="3.40.50.150">
    <property type="entry name" value="Vaccinia Virus protein VP39"/>
    <property type="match status" value="1"/>
</dbReference>
<organism evidence="2">
    <name type="scientific">uncultured Mycobacterium sp</name>
    <dbReference type="NCBI Taxonomy" id="171292"/>
    <lineage>
        <taxon>Bacteria</taxon>
        <taxon>Bacillati</taxon>
        <taxon>Actinomycetota</taxon>
        <taxon>Actinomycetes</taxon>
        <taxon>Mycobacteriales</taxon>
        <taxon>Mycobacteriaceae</taxon>
        <taxon>Mycobacterium</taxon>
        <taxon>environmental samples</taxon>
    </lineage>
</organism>
<dbReference type="InterPro" id="IPR029063">
    <property type="entry name" value="SAM-dependent_MTases_sf"/>
</dbReference>
<sequence>MRVHHHGNCPGVFSGRGSRIYDRVARTLLRGLYSRIADDLVDVLPDGAEILDVGTGPGVLVSELARRRPDLHLVGVDLSADMVNAAQCNLSEFGDRAYAKQGDVTDLPFAADTFDLVVTSFSSHHWDDPAAAVPELARVLRPGGRLYIYDFGFAPFGVITETARSRGLFETHPVRTTRIRTGLLFPRRCVRQVLTA</sequence>
<evidence type="ECO:0000313" key="2">
    <source>
        <dbReference type="EMBL" id="SBS75644.1"/>
    </source>
</evidence>
<evidence type="ECO:0000259" key="1">
    <source>
        <dbReference type="Pfam" id="PF08241"/>
    </source>
</evidence>
<dbReference type="PANTHER" id="PTHR43591">
    <property type="entry name" value="METHYLTRANSFERASE"/>
    <property type="match status" value="1"/>
</dbReference>
<dbReference type="Pfam" id="PF08241">
    <property type="entry name" value="Methyltransf_11"/>
    <property type="match status" value="1"/>
</dbReference>
<feature type="domain" description="Methyltransferase type 11" evidence="1">
    <location>
        <begin position="51"/>
        <end position="148"/>
    </location>
</feature>
<dbReference type="AlphaFoldDB" id="A0A1Y5PAA1"/>
<name>A0A1Y5PAA1_9MYCO</name>
<accession>A0A1Y5PAA1</accession>
<dbReference type="GO" id="GO:0008757">
    <property type="term" value="F:S-adenosylmethionine-dependent methyltransferase activity"/>
    <property type="evidence" value="ECO:0007669"/>
    <property type="project" value="InterPro"/>
</dbReference>
<dbReference type="CDD" id="cd02440">
    <property type="entry name" value="AdoMet_MTases"/>
    <property type="match status" value="1"/>
</dbReference>
<gene>
    <name evidence="2" type="ORF">MHPYR_250046</name>
</gene>
<reference evidence="2" key="1">
    <citation type="submission" date="2016-03" db="EMBL/GenBank/DDBJ databases">
        <authorList>
            <person name="Ploux O."/>
        </authorList>
    </citation>
    <scope>NUCLEOTIDE SEQUENCE</scope>
    <source>
        <strain evidence="2">UC10</strain>
    </source>
</reference>
<dbReference type="EMBL" id="FLQS01000018">
    <property type="protein sequence ID" value="SBS75644.1"/>
    <property type="molecule type" value="Genomic_DNA"/>
</dbReference>
<dbReference type="InterPro" id="IPR013216">
    <property type="entry name" value="Methyltransf_11"/>
</dbReference>
<dbReference type="SUPFAM" id="SSF53335">
    <property type="entry name" value="S-adenosyl-L-methionine-dependent methyltransferases"/>
    <property type="match status" value="1"/>
</dbReference>
<proteinExistence type="predicted"/>